<feature type="transmembrane region" description="Helical" evidence="8">
    <location>
        <begin position="206"/>
        <end position="226"/>
    </location>
</feature>
<evidence type="ECO:0000256" key="1">
    <source>
        <dbReference type="ARBA" id="ARBA00004651"/>
    </source>
</evidence>
<comment type="subcellular location">
    <subcellularLocation>
        <location evidence="1">Cell membrane</location>
        <topology evidence="1">Multi-pass membrane protein</topology>
    </subcellularLocation>
</comment>
<proteinExistence type="inferred from homology"/>
<keyword evidence="4" id="KW-1003">Cell membrane</keyword>
<dbReference type="Pfam" id="PF03547">
    <property type="entry name" value="Mem_trans"/>
    <property type="match status" value="2"/>
</dbReference>
<evidence type="ECO:0000256" key="2">
    <source>
        <dbReference type="ARBA" id="ARBA00010145"/>
    </source>
</evidence>
<evidence type="ECO:0000256" key="6">
    <source>
        <dbReference type="ARBA" id="ARBA00022989"/>
    </source>
</evidence>
<evidence type="ECO:0000256" key="3">
    <source>
        <dbReference type="ARBA" id="ARBA00022448"/>
    </source>
</evidence>
<evidence type="ECO:0000256" key="8">
    <source>
        <dbReference type="SAM" id="Phobius"/>
    </source>
</evidence>
<feature type="transmembrane region" description="Helical" evidence="8">
    <location>
        <begin position="15"/>
        <end position="32"/>
    </location>
</feature>
<dbReference type="GO" id="GO:0055085">
    <property type="term" value="P:transmembrane transport"/>
    <property type="evidence" value="ECO:0007669"/>
    <property type="project" value="InterPro"/>
</dbReference>
<protein>
    <submittedName>
        <fullName evidence="9">AEC family transporter</fullName>
    </submittedName>
</protein>
<dbReference type="GO" id="GO:0005886">
    <property type="term" value="C:plasma membrane"/>
    <property type="evidence" value="ECO:0007669"/>
    <property type="project" value="UniProtKB-SubCell"/>
</dbReference>
<keyword evidence="7 8" id="KW-0472">Membrane</keyword>
<dbReference type="RefSeq" id="WP_267141824.1">
    <property type="nucleotide sequence ID" value="NZ_JAODIL010000063.1"/>
</dbReference>
<organism evidence="9 10">
    <name type="scientific">Winslowiella arboricola</name>
    <dbReference type="NCBI Taxonomy" id="2978220"/>
    <lineage>
        <taxon>Bacteria</taxon>
        <taxon>Pseudomonadati</taxon>
        <taxon>Pseudomonadota</taxon>
        <taxon>Gammaproteobacteria</taxon>
        <taxon>Enterobacterales</taxon>
        <taxon>Erwiniaceae</taxon>
        <taxon>Winslowiella</taxon>
    </lineage>
</organism>
<comment type="caution">
    <text evidence="9">The sequence shown here is derived from an EMBL/GenBank/DDBJ whole genome shotgun (WGS) entry which is preliminary data.</text>
</comment>
<dbReference type="PANTHER" id="PTHR36838:SF3">
    <property type="entry name" value="TRANSPORTER AUXIN EFFLUX CARRIER EC FAMILY"/>
    <property type="match status" value="1"/>
</dbReference>
<dbReference type="PANTHER" id="PTHR36838">
    <property type="entry name" value="AUXIN EFFLUX CARRIER FAMILY PROTEIN"/>
    <property type="match status" value="1"/>
</dbReference>
<comment type="similarity">
    <text evidence="2">Belongs to the auxin efflux carrier (TC 2.A.69) family.</text>
</comment>
<reference evidence="9" key="1">
    <citation type="submission" date="2022-09" db="EMBL/GenBank/DDBJ databases">
        <title>Winslowiella arboricola sp. nov., isolated from bleeding cankers on broadleaf hosts.</title>
        <authorList>
            <person name="Brady C."/>
            <person name="Kaur S."/>
            <person name="Crampton B."/>
            <person name="Maddock D."/>
            <person name="Arnold D."/>
            <person name="Denman S."/>
        </authorList>
    </citation>
    <scope>NUCLEOTIDE SEQUENCE</scope>
    <source>
        <strain evidence="9">BAC 15a-03b</strain>
    </source>
</reference>
<sequence length="322" mass="34944">MPVTGSLTDQLTHQIYLSVPLFILIFTGYGLSKFAQWPATVTEALNRFCFNVALPCMLFTVMSQFYTNPPVDARLLFAFFGSCLLVYLLGRIIAARVFALDGVSGSVFALGGVFSNNVMLGIPVATILLGQESLPSVALVLVFNGLILWTLVTVSVEWARTGNFSLPGIGRTLLGVLRNPLIIGIMLGFAWSALHRPLPYVISAPVNMLAQIAAPLSLVTLGMSLAGYKISEGLRESYAICILKLLVQPLVIWLLAWSIDLPLHESRVVVLLGSMAVGVNVYLMSQKFQVLQGASATSLLFSTVLSALTTPLFMMLMTLYYV</sequence>
<feature type="transmembrane region" description="Helical" evidence="8">
    <location>
        <begin position="297"/>
        <end position="321"/>
    </location>
</feature>
<gene>
    <name evidence="9" type="ORF">N5923_19990</name>
</gene>
<keyword evidence="10" id="KW-1185">Reference proteome</keyword>
<feature type="transmembrane region" description="Helical" evidence="8">
    <location>
        <begin position="238"/>
        <end position="256"/>
    </location>
</feature>
<dbReference type="InterPro" id="IPR038770">
    <property type="entry name" value="Na+/solute_symporter_sf"/>
</dbReference>
<keyword evidence="6 8" id="KW-1133">Transmembrane helix</keyword>
<accession>A0A9J6PVP4</accession>
<evidence type="ECO:0000256" key="7">
    <source>
        <dbReference type="ARBA" id="ARBA00023136"/>
    </source>
</evidence>
<keyword evidence="3" id="KW-0813">Transport</keyword>
<evidence type="ECO:0000256" key="5">
    <source>
        <dbReference type="ARBA" id="ARBA00022692"/>
    </source>
</evidence>
<feature type="transmembrane region" description="Helical" evidence="8">
    <location>
        <begin position="268"/>
        <end position="285"/>
    </location>
</feature>
<dbReference type="AlphaFoldDB" id="A0A9J6PVP4"/>
<evidence type="ECO:0000313" key="9">
    <source>
        <dbReference type="EMBL" id="MCU5779773.1"/>
    </source>
</evidence>
<keyword evidence="5 8" id="KW-0812">Transmembrane</keyword>
<feature type="transmembrane region" description="Helical" evidence="8">
    <location>
        <begin position="44"/>
        <end position="67"/>
    </location>
</feature>
<feature type="transmembrane region" description="Helical" evidence="8">
    <location>
        <begin position="73"/>
        <end position="94"/>
    </location>
</feature>
<feature type="transmembrane region" description="Helical" evidence="8">
    <location>
        <begin position="136"/>
        <end position="156"/>
    </location>
</feature>
<name>A0A9J6PVP4_9GAMM</name>
<feature type="transmembrane region" description="Helical" evidence="8">
    <location>
        <begin position="176"/>
        <end position="194"/>
    </location>
</feature>
<dbReference type="EMBL" id="JAODIM010000043">
    <property type="protein sequence ID" value="MCU5779773.1"/>
    <property type="molecule type" value="Genomic_DNA"/>
</dbReference>
<evidence type="ECO:0000256" key="4">
    <source>
        <dbReference type="ARBA" id="ARBA00022475"/>
    </source>
</evidence>
<dbReference type="InterPro" id="IPR004776">
    <property type="entry name" value="Mem_transp_PIN-like"/>
</dbReference>
<dbReference type="Proteomes" id="UP001064262">
    <property type="component" value="Unassembled WGS sequence"/>
</dbReference>
<feature type="transmembrane region" description="Helical" evidence="8">
    <location>
        <begin position="106"/>
        <end position="130"/>
    </location>
</feature>
<evidence type="ECO:0000313" key="10">
    <source>
        <dbReference type="Proteomes" id="UP001064262"/>
    </source>
</evidence>
<dbReference type="Gene3D" id="1.20.1530.20">
    <property type="match status" value="1"/>
</dbReference>